<dbReference type="SUPFAM" id="SSF53474">
    <property type="entry name" value="alpha/beta-Hydrolases"/>
    <property type="match status" value="1"/>
</dbReference>
<evidence type="ECO:0000259" key="11">
    <source>
        <dbReference type="Pfam" id="PF00326"/>
    </source>
</evidence>
<dbReference type="PANTHER" id="PTHR38050">
    <property type="match status" value="1"/>
</dbReference>
<evidence type="ECO:0000256" key="2">
    <source>
        <dbReference type="ARBA" id="ARBA00010278"/>
    </source>
</evidence>
<name>A0A3R7LPM3_9RHOB</name>
<evidence type="ECO:0000256" key="7">
    <source>
        <dbReference type="ARBA" id="ARBA00023277"/>
    </source>
</evidence>
<dbReference type="AlphaFoldDB" id="A0A3R7LPM3"/>
<feature type="signal peptide" evidence="10">
    <location>
        <begin position="1"/>
        <end position="23"/>
    </location>
</feature>
<comment type="function">
    <text evidence="9">Involved in degradation of plant cell walls. Hydrolyzes the feruloyl-arabinose ester bond in arabinoxylans, and the feruloyl-galactose ester bond in pectin. Active against paranitrophenyl-acetate, methyl ferulate and wheat arabinoxylan.</text>
</comment>
<keyword evidence="5 10" id="KW-0732">Signal</keyword>
<dbReference type="GO" id="GO:0005576">
    <property type="term" value="C:extracellular region"/>
    <property type="evidence" value="ECO:0007669"/>
    <property type="project" value="UniProtKB-SubCell"/>
</dbReference>
<evidence type="ECO:0000313" key="12">
    <source>
        <dbReference type="EMBL" id="RNF34442.1"/>
    </source>
</evidence>
<dbReference type="InterPro" id="IPR043595">
    <property type="entry name" value="FaeB/C/D"/>
</dbReference>
<evidence type="ECO:0000313" key="13">
    <source>
        <dbReference type="Proteomes" id="UP000238137"/>
    </source>
</evidence>
<evidence type="ECO:0000256" key="10">
    <source>
        <dbReference type="SAM" id="SignalP"/>
    </source>
</evidence>
<evidence type="ECO:0000256" key="3">
    <source>
        <dbReference type="ARBA" id="ARBA00022525"/>
    </source>
</evidence>
<dbReference type="GO" id="GO:0045493">
    <property type="term" value="P:xylan catabolic process"/>
    <property type="evidence" value="ECO:0007669"/>
    <property type="project" value="UniProtKB-KW"/>
</dbReference>
<feature type="domain" description="Peptidase S9 prolyl oligopeptidase catalytic" evidence="11">
    <location>
        <begin position="82"/>
        <end position="174"/>
    </location>
</feature>
<keyword evidence="4" id="KW-0858">Xylan degradation</keyword>
<keyword evidence="3" id="KW-0964">Secreted</keyword>
<dbReference type="PANTHER" id="PTHR38050:SF1">
    <property type="entry name" value="FERULOYL ESTERASE C"/>
    <property type="match status" value="1"/>
</dbReference>
<dbReference type="InterPro" id="IPR029058">
    <property type="entry name" value="AB_hydrolase_fold"/>
</dbReference>
<comment type="caution">
    <text evidence="12">The sequence shown here is derived from an EMBL/GenBank/DDBJ whole genome shotgun (WGS) entry which is preliminary data.</text>
</comment>
<keyword evidence="7" id="KW-0119">Carbohydrate metabolism</keyword>
<organism evidence="12 13">
    <name type="scientific">Paracoccus methylarcula</name>
    <dbReference type="NCBI Taxonomy" id="72022"/>
    <lineage>
        <taxon>Bacteria</taxon>
        <taxon>Pseudomonadati</taxon>
        <taxon>Pseudomonadota</taxon>
        <taxon>Alphaproteobacteria</taxon>
        <taxon>Rhodobacterales</taxon>
        <taxon>Paracoccaceae</taxon>
        <taxon>Paracoccus</taxon>
    </lineage>
</organism>
<proteinExistence type="inferred from homology"/>
<dbReference type="InterPro" id="IPR001375">
    <property type="entry name" value="Peptidase_S9_cat"/>
</dbReference>
<dbReference type="EMBL" id="PXNQ02000006">
    <property type="protein sequence ID" value="RNF34442.1"/>
    <property type="molecule type" value="Genomic_DNA"/>
</dbReference>
<dbReference type="RefSeq" id="WP_106691480.1">
    <property type="nucleotide sequence ID" value="NZ_PXNQ02000006.1"/>
</dbReference>
<keyword evidence="13" id="KW-1185">Reference proteome</keyword>
<evidence type="ECO:0000256" key="6">
    <source>
        <dbReference type="ARBA" id="ARBA00022801"/>
    </source>
</evidence>
<evidence type="ECO:0000256" key="1">
    <source>
        <dbReference type="ARBA" id="ARBA00004613"/>
    </source>
</evidence>
<feature type="chain" id="PRO_5018582453" evidence="10">
    <location>
        <begin position="24"/>
        <end position="286"/>
    </location>
</feature>
<dbReference type="GO" id="GO:0008236">
    <property type="term" value="F:serine-type peptidase activity"/>
    <property type="evidence" value="ECO:0007669"/>
    <property type="project" value="InterPro"/>
</dbReference>
<keyword evidence="6" id="KW-0378">Hydrolase</keyword>
<evidence type="ECO:0000256" key="8">
    <source>
        <dbReference type="ARBA" id="ARBA00023326"/>
    </source>
</evidence>
<dbReference type="GO" id="GO:0006508">
    <property type="term" value="P:proteolysis"/>
    <property type="evidence" value="ECO:0007669"/>
    <property type="project" value="InterPro"/>
</dbReference>
<comment type="similarity">
    <text evidence="2">Belongs to the faeC family.</text>
</comment>
<dbReference type="OrthoDB" id="9805640at2"/>
<reference evidence="12" key="1">
    <citation type="submission" date="2018-05" db="EMBL/GenBank/DDBJ databases">
        <title>Reclassification of Methylarcula marina and Methylarcula terricola as Paracoccus methylarcula sp.nov., comb.nov. and Paracoccus terricola comb.nov.</title>
        <authorList>
            <person name="Shmareva M.N."/>
            <person name="Doronina N.V."/>
            <person name="Vasilenko O.V."/>
            <person name="Tarlachkov S.V."/>
            <person name="Trotsenko Y.A."/>
        </authorList>
    </citation>
    <scope>NUCLEOTIDE SEQUENCE [LARGE SCALE GENOMIC DNA]</scope>
    <source>
        <strain evidence="12">VKM B-2159</strain>
    </source>
</reference>
<dbReference type="Proteomes" id="UP000238137">
    <property type="component" value="Unassembled WGS sequence"/>
</dbReference>
<keyword evidence="8" id="KW-0624">Polysaccharide degradation</keyword>
<evidence type="ECO:0000256" key="5">
    <source>
        <dbReference type="ARBA" id="ARBA00022729"/>
    </source>
</evidence>
<sequence>MNSRLARILALALVAVLPQVTHADCARTPGPCQLGADADTLGGSYHLALPQGEAPPRGWPAILFLHGWGSEGAAVMRDRSRIGAATARGYAVIAPDGTPREGRDGRGWLFHPGDRNGRDEGEFLRAVADDAAKRFGLDRDRMVLSGFSIGGSMASYVACETPESFDAYAPVAGSFWRPHPAECAGPVRLHHTHGWSDGTVPLEGRPVGDGTLTQGDVFAAMGIWRQANRCPKANPDDVDRKGDVLIRRWSSCAAGTSLVFALHPGGHAVPPGWTGMMLDWYEAGNR</sequence>
<comment type="subcellular location">
    <subcellularLocation>
        <location evidence="1">Secreted</location>
    </subcellularLocation>
</comment>
<accession>A0A3R7LPM3</accession>
<evidence type="ECO:0000256" key="9">
    <source>
        <dbReference type="ARBA" id="ARBA00025250"/>
    </source>
</evidence>
<dbReference type="Gene3D" id="3.40.50.1820">
    <property type="entry name" value="alpha/beta hydrolase"/>
    <property type="match status" value="1"/>
</dbReference>
<gene>
    <name evidence="12" type="ORF">A7A09_011160</name>
</gene>
<protein>
    <submittedName>
        <fullName evidence="12">Polyhydroxybutyrate depolymerase</fullName>
    </submittedName>
</protein>
<dbReference type="Pfam" id="PF00326">
    <property type="entry name" value="Peptidase_S9"/>
    <property type="match status" value="1"/>
</dbReference>
<dbReference type="GO" id="GO:0030600">
    <property type="term" value="F:feruloyl esterase activity"/>
    <property type="evidence" value="ECO:0007669"/>
    <property type="project" value="InterPro"/>
</dbReference>
<evidence type="ECO:0000256" key="4">
    <source>
        <dbReference type="ARBA" id="ARBA00022651"/>
    </source>
</evidence>